<dbReference type="EMBL" id="ML170176">
    <property type="protein sequence ID" value="TDL22199.1"/>
    <property type="molecule type" value="Genomic_DNA"/>
</dbReference>
<dbReference type="Gene3D" id="2.30.110.10">
    <property type="entry name" value="Electron Transport, Fmn-binding Protein, Chain A"/>
    <property type="match status" value="1"/>
</dbReference>
<dbReference type="InterPro" id="IPR012349">
    <property type="entry name" value="Split_barrel_FMN-bd"/>
</dbReference>
<dbReference type="VEuPathDB" id="FungiDB:BD410DRAFT_788922"/>
<accession>A0A4Y7Q5K9</accession>
<dbReference type="PANTHER" id="PTHR42815:SF2">
    <property type="entry name" value="FAD-BINDING, PUTATIVE (AFU_ORTHOLOGUE AFUA_6G07600)-RELATED"/>
    <property type="match status" value="1"/>
</dbReference>
<keyword evidence="3" id="KW-1185">Reference proteome</keyword>
<dbReference type="Gene3D" id="3.40.50.80">
    <property type="entry name" value="Nucleotide-binding domain of ferredoxin-NADP reductase (FNR) module"/>
    <property type="match status" value="1"/>
</dbReference>
<evidence type="ECO:0000259" key="1">
    <source>
        <dbReference type="PROSITE" id="PS51384"/>
    </source>
</evidence>
<feature type="domain" description="FAD-binding FR-type" evidence="1">
    <location>
        <begin position="348"/>
        <end position="487"/>
    </location>
</feature>
<dbReference type="PRINTS" id="PR00410">
    <property type="entry name" value="PHEHYDRXLASE"/>
</dbReference>
<dbReference type="Proteomes" id="UP000294933">
    <property type="component" value="Unassembled WGS sequence"/>
</dbReference>
<evidence type="ECO:0000313" key="3">
    <source>
        <dbReference type="Proteomes" id="UP000294933"/>
    </source>
</evidence>
<name>A0A4Y7Q5K9_9AGAM</name>
<proteinExistence type="predicted"/>
<dbReference type="InterPro" id="IPR039261">
    <property type="entry name" value="FNR_nucleotide-bd"/>
</dbReference>
<reference evidence="2 3" key="1">
    <citation type="submission" date="2018-06" db="EMBL/GenBank/DDBJ databases">
        <title>A transcriptomic atlas of mushroom development highlights an independent origin of complex multicellularity.</title>
        <authorList>
            <consortium name="DOE Joint Genome Institute"/>
            <person name="Krizsan K."/>
            <person name="Almasi E."/>
            <person name="Merenyi Z."/>
            <person name="Sahu N."/>
            <person name="Viragh M."/>
            <person name="Koszo T."/>
            <person name="Mondo S."/>
            <person name="Kiss B."/>
            <person name="Balint B."/>
            <person name="Kues U."/>
            <person name="Barry K."/>
            <person name="Hegedus J.C."/>
            <person name="Henrissat B."/>
            <person name="Johnson J."/>
            <person name="Lipzen A."/>
            <person name="Ohm R."/>
            <person name="Nagy I."/>
            <person name="Pangilinan J."/>
            <person name="Yan J."/>
            <person name="Xiong Y."/>
            <person name="Grigoriev I.V."/>
            <person name="Hibbett D.S."/>
            <person name="Nagy L.G."/>
        </authorList>
    </citation>
    <scope>NUCLEOTIDE SEQUENCE [LARGE SCALE GENOMIC DNA]</scope>
    <source>
        <strain evidence="2 3">SZMC22713</strain>
    </source>
</reference>
<dbReference type="SUPFAM" id="SSF52343">
    <property type="entry name" value="Ferredoxin reductase-like, C-terminal NADP-linked domain"/>
    <property type="match status" value="1"/>
</dbReference>
<dbReference type="PANTHER" id="PTHR42815">
    <property type="entry name" value="FAD-BINDING, PUTATIVE (AFU_ORTHOLOGUE AFUA_6G07600)-RELATED"/>
    <property type="match status" value="1"/>
</dbReference>
<organism evidence="2 3">
    <name type="scientific">Rickenella mellea</name>
    <dbReference type="NCBI Taxonomy" id="50990"/>
    <lineage>
        <taxon>Eukaryota</taxon>
        <taxon>Fungi</taxon>
        <taxon>Dikarya</taxon>
        <taxon>Basidiomycota</taxon>
        <taxon>Agaricomycotina</taxon>
        <taxon>Agaricomycetes</taxon>
        <taxon>Hymenochaetales</taxon>
        <taxon>Rickenellaceae</taxon>
        <taxon>Rickenella</taxon>
    </lineage>
</organism>
<protein>
    <recommendedName>
        <fullName evidence="1">FAD-binding FR-type domain-containing protein</fullName>
    </recommendedName>
</protein>
<dbReference type="OrthoDB" id="436496at2759"/>
<sequence length="630" mass="69443">MPTDLKGWHRGERTIQEKLNYAGVMATAYTWIENGLPDEHRMFHTTRLPFVPVTTLDADGRPWSSLVAGESGKPGFITSPNDTELDMNLKVWQDDPIVKNLESFGKIPKTLIAGLGIEFSTRRRNKFAGWVTRKDNSQVGHMRLRVNVNQAIGNCPKYINVRDLVGQPQTSPEVAYRKLKLTESDRLPEELISFIHTSDTTFIGTSYEAPSEDANRYPSHVGMNSRGGRQGFIRVKPSDGRTVVLPDFSGNRLLTSLGNIEVTPLASLSFTCFTTGDILYLTGRAATLIQAEAQKVMPRQNVLTTVYVTGYIFIRNALPVRQRPGTKVQQSPYSPPVKYLAEEKSRSDTTLEAFVTLKRVEIHSPSLATFTWETSEPVHIIPGQAAVLDFSELLGIAEYQHMAMRGDEVSLNDDRVRTWTVSSAHLDPEGTRSFSLTMRKKPGGVVTGSLFSIATKLAANRPELLSDATPLGLKVSLTGISGEFTMPPTATKLLWIAGGIGVTPFLSMIRFLSVAERAEDYDVALVISSREPNVMLSLLNAALHPLPARFKLVVDLFTRPGSISQSLPQEVTVRVHDGRVSPTFLGQSGLAAKTRVVFLCGPPLFEETVVEALRDSGVDIGEIKREGFAY</sequence>
<gene>
    <name evidence="2" type="ORF">BD410DRAFT_788922</name>
</gene>
<dbReference type="AlphaFoldDB" id="A0A4Y7Q5K9"/>
<evidence type="ECO:0000313" key="2">
    <source>
        <dbReference type="EMBL" id="TDL22199.1"/>
    </source>
</evidence>
<dbReference type="STRING" id="50990.A0A4Y7Q5K9"/>
<dbReference type="GO" id="GO:0016491">
    <property type="term" value="F:oxidoreductase activity"/>
    <property type="evidence" value="ECO:0007669"/>
    <property type="project" value="InterPro"/>
</dbReference>
<dbReference type="PROSITE" id="PS51384">
    <property type="entry name" value="FAD_FR"/>
    <property type="match status" value="1"/>
</dbReference>
<dbReference type="InterPro" id="IPR017927">
    <property type="entry name" value="FAD-bd_FR_type"/>
</dbReference>